<comment type="caution">
    <text evidence="2">The sequence shown here is derived from an EMBL/GenBank/DDBJ whole genome shotgun (WGS) entry which is preliminary data.</text>
</comment>
<evidence type="ECO:0000313" key="2">
    <source>
        <dbReference type="EMBL" id="GAA4336700.1"/>
    </source>
</evidence>
<dbReference type="SUPFAM" id="SSF46955">
    <property type="entry name" value="Putative DNA-binding domain"/>
    <property type="match status" value="1"/>
</dbReference>
<gene>
    <name evidence="2" type="ORF">GCM10023184_32100</name>
</gene>
<organism evidence="2 3">
    <name type="scientific">Flaviaesturariibacter amylovorans</name>
    <dbReference type="NCBI Taxonomy" id="1084520"/>
    <lineage>
        <taxon>Bacteria</taxon>
        <taxon>Pseudomonadati</taxon>
        <taxon>Bacteroidota</taxon>
        <taxon>Chitinophagia</taxon>
        <taxon>Chitinophagales</taxon>
        <taxon>Chitinophagaceae</taxon>
        <taxon>Flaviaestuariibacter</taxon>
    </lineage>
</organism>
<dbReference type="InterPro" id="IPR041657">
    <property type="entry name" value="HTH_17"/>
</dbReference>
<dbReference type="EMBL" id="BAABGY010000009">
    <property type="protein sequence ID" value="GAA4336700.1"/>
    <property type="molecule type" value="Genomic_DNA"/>
</dbReference>
<evidence type="ECO:0000313" key="3">
    <source>
        <dbReference type="Proteomes" id="UP001501725"/>
    </source>
</evidence>
<evidence type="ECO:0000259" key="1">
    <source>
        <dbReference type="Pfam" id="PF12728"/>
    </source>
</evidence>
<proteinExistence type="predicted"/>
<reference evidence="3" key="1">
    <citation type="journal article" date="2019" name="Int. J. Syst. Evol. Microbiol.">
        <title>The Global Catalogue of Microorganisms (GCM) 10K type strain sequencing project: providing services to taxonomists for standard genome sequencing and annotation.</title>
        <authorList>
            <consortium name="The Broad Institute Genomics Platform"/>
            <consortium name="The Broad Institute Genome Sequencing Center for Infectious Disease"/>
            <person name="Wu L."/>
            <person name="Ma J."/>
        </authorList>
    </citation>
    <scope>NUCLEOTIDE SEQUENCE [LARGE SCALE GENOMIC DNA]</scope>
    <source>
        <strain evidence="3">JCM 17919</strain>
    </source>
</reference>
<dbReference type="Proteomes" id="UP001501725">
    <property type="component" value="Unassembled WGS sequence"/>
</dbReference>
<feature type="domain" description="Helix-turn-helix" evidence="1">
    <location>
        <begin position="69"/>
        <end position="118"/>
    </location>
</feature>
<dbReference type="InterPro" id="IPR009061">
    <property type="entry name" value="DNA-bd_dom_put_sf"/>
</dbReference>
<accession>A0ABP8HB85</accession>
<protein>
    <recommendedName>
        <fullName evidence="1">Helix-turn-helix domain-containing protein</fullName>
    </recommendedName>
</protein>
<dbReference type="Pfam" id="PF12728">
    <property type="entry name" value="HTH_17"/>
    <property type="match status" value="1"/>
</dbReference>
<name>A0ABP8HB85_9BACT</name>
<keyword evidence="3" id="KW-1185">Reference proteome</keyword>
<sequence>MSSNIRIKRICEQCGNEFTARTTVTRCCSDACAKRAYKRRKREEKVQASDQQTVIMSAVSLADWRLREYFNITELTKLMGVSRWTLWRAIKRNEIAVGRIGGRVIIARKELEKFFTNNNANG</sequence>